<dbReference type="PANTHER" id="PTHR34156:SF1">
    <property type="entry name" value="PERIPLASMIC PROTEIN"/>
    <property type="match status" value="1"/>
</dbReference>
<dbReference type="OrthoDB" id="6428780at2"/>
<evidence type="ECO:0000313" key="8">
    <source>
        <dbReference type="Proteomes" id="UP000019028"/>
    </source>
</evidence>
<protein>
    <recommendedName>
        <fullName evidence="6">YdgH/BhsA/McbA-like domain-containing protein</fullName>
    </recommendedName>
</protein>
<dbReference type="InterPro" id="IPR010854">
    <property type="entry name" value="YdgH/BhsA/McbA-like_dom"/>
</dbReference>
<reference evidence="7 8" key="1">
    <citation type="journal article" date="2014" name="Genome Biol. Evol.">
        <title>Genome degeneration and adaptation in a nascent stage of symbiosis.</title>
        <authorList>
            <person name="Oakeson K.F."/>
            <person name="Gil R."/>
            <person name="Clayton A.L."/>
            <person name="Dunn D.M."/>
            <person name="von Niederhausern A.C."/>
            <person name="Hamil C."/>
            <person name="Aoyagi A."/>
            <person name="Duval B."/>
            <person name="Baca A."/>
            <person name="Silva F.J."/>
            <person name="Vallier A."/>
            <person name="Jackson D.G."/>
            <person name="Latorre A."/>
            <person name="Weiss R.B."/>
            <person name="Heddi A."/>
            <person name="Moya A."/>
            <person name="Dale C."/>
        </authorList>
    </citation>
    <scope>NUCLEOTIDE SEQUENCE [LARGE SCALE GENOMIC DNA]</scope>
    <source>
        <strain evidence="7 8">HS1</strain>
    </source>
</reference>
<evidence type="ECO:0000256" key="4">
    <source>
        <dbReference type="ARBA" id="ARBA00038138"/>
    </source>
</evidence>
<proteinExistence type="inferred from homology"/>
<evidence type="ECO:0000259" key="6">
    <source>
        <dbReference type="Pfam" id="PF07338"/>
    </source>
</evidence>
<dbReference type="GO" id="GO:0042597">
    <property type="term" value="C:periplasmic space"/>
    <property type="evidence" value="ECO:0007669"/>
    <property type="project" value="UniProtKB-SubCell"/>
</dbReference>
<feature type="chain" id="PRO_5004790664" description="YdgH/BhsA/McbA-like domain-containing protein" evidence="5">
    <location>
        <begin position="23"/>
        <end position="86"/>
    </location>
</feature>
<dbReference type="Pfam" id="PF07338">
    <property type="entry name" value="YdgH_BhsA-like"/>
    <property type="match status" value="1"/>
</dbReference>
<keyword evidence="3" id="KW-0574">Periplasm</keyword>
<evidence type="ECO:0000256" key="2">
    <source>
        <dbReference type="ARBA" id="ARBA00022729"/>
    </source>
</evidence>
<dbReference type="InterPro" id="IPR051096">
    <property type="entry name" value="BhsA/McbA_stress_biofilm_assoc"/>
</dbReference>
<keyword evidence="2 5" id="KW-0732">Signal</keyword>
<dbReference type="NCBIfam" id="NF047859">
    <property type="entry name" value="StressCuResBhsA"/>
    <property type="match status" value="1"/>
</dbReference>
<evidence type="ECO:0000256" key="1">
    <source>
        <dbReference type="ARBA" id="ARBA00004418"/>
    </source>
</evidence>
<sequence>MKNVKTLIAAIALSTLSFGSFAAQEVTSAPAGQERIGVVSATTNSSNLSDLQDQLAAKADAANASSYRIISAGGNDTLSGNAELYK</sequence>
<feature type="domain" description="YdgH/BhsA/McbA-like" evidence="6">
    <location>
        <begin position="34"/>
        <end position="86"/>
    </location>
</feature>
<dbReference type="Gene3D" id="3.30.1660.10">
    <property type="entry name" value="Flavin-binding protein dodecin"/>
    <property type="match status" value="1"/>
</dbReference>
<accession>W0HU21</accession>
<dbReference type="HOGENOM" id="CLU_158602_2_3_6"/>
<dbReference type="InterPro" id="IPR025543">
    <property type="entry name" value="Dodecin-like"/>
</dbReference>
<dbReference type="EMBL" id="CP006569">
    <property type="protein sequence ID" value="AHF75638.1"/>
    <property type="molecule type" value="Genomic_DNA"/>
</dbReference>
<dbReference type="PATRIC" id="fig|1239307.3.peg.581"/>
<name>W0HU21_9GAMM</name>
<dbReference type="InterPro" id="IPR036275">
    <property type="entry name" value="YdgH-like_sf"/>
</dbReference>
<evidence type="ECO:0000256" key="5">
    <source>
        <dbReference type="SAM" id="SignalP"/>
    </source>
</evidence>
<comment type="subcellular location">
    <subcellularLocation>
        <location evidence="1">Periplasm</location>
    </subcellularLocation>
</comment>
<keyword evidence="8" id="KW-1185">Reference proteome</keyword>
<feature type="signal peptide" evidence="5">
    <location>
        <begin position="1"/>
        <end position="22"/>
    </location>
</feature>
<dbReference type="AlphaFoldDB" id="W0HU21"/>
<dbReference type="SUPFAM" id="SSF159871">
    <property type="entry name" value="YdgH-like"/>
    <property type="match status" value="1"/>
</dbReference>
<dbReference type="KEGG" id="sod:Sant_0542"/>
<dbReference type="PANTHER" id="PTHR34156">
    <property type="entry name" value="OUTER MEMBRANE PROTEIN-RELATED-RELATED"/>
    <property type="match status" value="1"/>
</dbReference>
<evidence type="ECO:0000313" key="7">
    <source>
        <dbReference type="EMBL" id="AHF75638.1"/>
    </source>
</evidence>
<evidence type="ECO:0000256" key="3">
    <source>
        <dbReference type="ARBA" id="ARBA00022764"/>
    </source>
</evidence>
<dbReference type="RefSeq" id="WP_025420768.1">
    <property type="nucleotide sequence ID" value="NZ_CAUIKD010000047.1"/>
</dbReference>
<gene>
    <name evidence="7" type="ORF">Sant_0542</name>
</gene>
<dbReference type="Proteomes" id="UP000019028">
    <property type="component" value="Chromosome"/>
</dbReference>
<organism evidence="7 8">
    <name type="scientific">Sodalis praecaptivus</name>
    <dbReference type="NCBI Taxonomy" id="1239307"/>
    <lineage>
        <taxon>Bacteria</taxon>
        <taxon>Pseudomonadati</taxon>
        <taxon>Pseudomonadota</taxon>
        <taxon>Gammaproteobacteria</taxon>
        <taxon>Enterobacterales</taxon>
        <taxon>Bruguierivoracaceae</taxon>
        <taxon>Sodalis</taxon>
    </lineage>
</organism>
<comment type="similarity">
    <text evidence="4">Belongs to the BhsA/McbA family.</text>
</comment>